<sequence>MRTTDTTNCDLLERAAEHCFWFGVGDFAERLARANAPYGIAKIHWAQEQLGLPPDATFVSAPDVTVTRNAARWEAGIVYGGRYQWSGDLFPLELKPNYCGATIAGLVDPPDPIALRERCAELTGSSLRIEGVALKWNFHVSNHFVNVYRVPETTSDVEFPFLAYLHGSAHELQEPTELGPGLYWDRSEVTRQMAERIETPWGPLHVLVGNGLQSYLEFCRRAEAATAEYRCRYVRELFSEAEILFNGTHQGALGTSSMLLGC</sequence>
<feature type="non-terminal residue" evidence="1">
    <location>
        <position position="262"/>
    </location>
</feature>
<reference evidence="1" key="1">
    <citation type="journal article" date="2014" name="Front. Microbiol.">
        <title>High frequency of phylogenetically diverse reductive dehalogenase-homologous genes in deep subseafloor sedimentary metagenomes.</title>
        <authorList>
            <person name="Kawai M."/>
            <person name="Futagami T."/>
            <person name="Toyoda A."/>
            <person name="Takaki Y."/>
            <person name="Nishi S."/>
            <person name="Hori S."/>
            <person name="Arai W."/>
            <person name="Tsubouchi T."/>
            <person name="Morono Y."/>
            <person name="Uchiyama I."/>
            <person name="Ito T."/>
            <person name="Fujiyama A."/>
            <person name="Inagaki F."/>
            <person name="Takami H."/>
        </authorList>
    </citation>
    <scope>NUCLEOTIDE SEQUENCE</scope>
    <source>
        <strain evidence="1">Expedition CK06-06</strain>
    </source>
</reference>
<name>X0V9G2_9ZZZZ</name>
<accession>X0V9G2</accession>
<dbReference type="EMBL" id="BARS01016054">
    <property type="protein sequence ID" value="GAF97275.1"/>
    <property type="molecule type" value="Genomic_DNA"/>
</dbReference>
<gene>
    <name evidence="1" type="ORF">S01H1_26481</name>
</gene>
<protein>
    <submittedName>
        <fullName evidence="1">Uncharacterized protein</fullName>
    </submittedName>
</protein>
<organism evidence="1">
    <name type="scientific">marine sediment metagenome</name>
    <dbReference type="NCBI Taxonomy" id="412755"/>
    <lineage>
        <taxon>unclassified sequences</taxon>
        <taxon>metagenomes</taxon>
        <taxon>ecological metagenomes</taxon>
    </lineage>
</organism>
<proteinExistence type="predicted"/>
<evidence type="ECO:0000313" key="1">
    <source>
        <dbReference type="EMBL" id="GAF97275.1"/>
    </source>
</evidence>
<comment type="caution">
    <text evidence="1">The sequence shown here is derived from an EMBL/GenBank/DDBJ whole genome shotgun (WGS) entry which is preliminary data.</text>
</comment>
<dbReference type="AlphaFoldDB" id="X0V9G2"/>